<dbReference type="SUPFAM" id="SSF48403">
    <property type="entry name" value="Ankyrin repeat"/>
    <property type="match status" value="1"/>
</dbReference>
<dbReference type="SMART" id="SM00969">
    <property type="entry name" value="SOCS_box"/>
    <property type="match status" value="1"/>
</dbReference>
<dbReference type="AlphaFoldDB" id="A0AAV3Z9A0"/>
<accession>A0AAV3Z9A0</accession>
<dbReference type="Pfam" id="PF12796">
    <property type="entry name" value="Ank_2"/>
    <property type="match status" value="1"/>
</dbReference>
<evidence type="ECO:0000256" key="3">
    <source>
        <dbReference type="PROSITE-ProRule" id="PRU00023"/>
    </source>
</evidence>
<keyword evidence="2 3" id="KW-0040">ANK repeat</keyword>
<dbReference type="PANTHER" id="PTHR24171">
    <property type="entry name" value="ANKYRIN REPEAT DOMAIN-CONTAINING PROTEIN 39-RELATED"/>
    <property type="match status" value="1"/>
</dbReference>
<dbReference type="SUPFAM" id="SSF158235">
    <property type="entry name" value="SOCS box-like"/>
    <property type="match status" value="1"/>
</dbReference>
<dbReference type="SMART" id="SM00248">
    <property type="entry name" value="ANK"/>
    <property type="match status" value="5"/>
</dbReference>
<dbReference type="Pfam" id="PF13637">
    <property type="entry name" value="Ank_4"/>
    <property type="match status" value="1"/>
</dbReference>
<proteinExistence type="predicted"/>
<dbReference type="EMBL" id="BLXT01002055">
    <property type="protein sequence ID" value="GFN90488.1"/>
    <property type="molecule type" value="Genomic_DNA"/>
</dbReference>
<dbReference type="InterPro" id="IPR001496">
    <property type="entry name" value="SOCS_box"/>
</dbReference>
<evidence type="ECO:0000256" key="1">
    <source>
        <dbReference type="ARBA" id="ARBA00022737"/>
    </source>
</evidence>
<feature type="region of interest" description="Disordered" evidence="4">
    <location>
        <begin position="320"/>
        <end position="361"/>
    </location>
</feature>
<dbReference type="Gene3D" id="1.25.40.20">
    <property type="entry name" value="Ankyrin repeat-containing domain"/>
    <property type="match status" value="2"/>
</dbReference>
<feature type="repeat" description="ANK" evidence="3">
    <location>
        <begin position="49"/>
        <end position="77"/>
    </location>
</feature>
<dbReference type="InterPro" id="IPR036036">
    <property type="entry name" value="SOCS_box-like_dom_sf"/>
</dbReference>
<evidence type="ECO:0000313" key="6">
    <source>
        <dbReference type="EMBL" id="GFN90488.1"/>
    </source>
</evidence>
<protein>
    <submittedName>
        <fullName evidence="6">Ankyrin repeat and socs box protein 8-like</fullName>
    </submittedName>
</protein>
<organism evidence="6 7">
    <name type="scientific">Plakobranchus ocellatus</name>
    <dbReference type="NCBI Taxonomy" id="259542"/>
    <lineage>
        <taxon>Eukaryota</taxon>
        <taxon>Metazoa</taxon>
        <taxon>Spiralia</taxon>
        <taxon>Lophotrochozoa</taxon>
        <taxon>Mollusca</taxon>
        <taxon>Gastropoda</taxon>
        <taxon>Heterobranchia</taxon>
        <taxon>Euthyneura</taxon>
        <taxon>Panpulmonata</taxon>
        <taxon>Sacoglossa</taxon>
        <taxon>Placobranchoidea</taxon>
        <taxon>Plakobranchidae</taxon>
        <taxon>Plakobranchus</taxon>
    </lineage>
</organism>
<reference evidence="6 7" key="1">
    <citation type="journal article" date="2021" name="Elife">
        <title>Chloroplast acquisition without the gene transfer in kleptoplastic sea slugs, Plakobranchus ocellatus.</title>
        <authorList>
            <person name="Maeda T."/>
            <person name="Takahashi S."/>
            <person name="Yoshida T."/>
            <person name="Shimamura S."/>
            <person name="Takaki Y."/>
            <person name="Nagai Y."/>
            <person name="Toyoda A."/>
            <person name="Suzuki Y."/>
            <person name="Arimoto A."/>
            <person name="Ishii H."/>
            <person name="Satoh N."/>
            <person name="Nishiyama T."/>
            <person name="Hasebe M."/>
            <person name="Maruyama T."/>
            <person name="Minagawa J."/>
            <person name="Obokata J."/>
            <person name="Shigenobu S."/>
        </authorList>
    </citation>
    <scope>NUCLEOTIDE SEQUENCE [LARGE SCALE GENOMIC DNA]</scope>
</reference>
<feature type="repeat" description="ANK" evidence="3">
    <location>
        <begin position="143"/>
        <end position="175"/>
    </location>
</feature>
<evidence type="ECO:0000256" key="4">
    <source>
        <dbReference type="SAM" id="MobiDB-lite"/>
    </source>
</evidence>
<sequence>MERAQERHRLSDRLIRAISHWQLSKADDDIQGLIEAGADVNRIHGTLLPLHCACMVGDVEILKLLLRKGAKVNAVDGYERTAIHYAAERDDTCLEILLQNGAFVNQGDGNQDTALHWASYKNNVACVKMLLQHGANVNAVDYNYDTPISWAARKGNLEVVKILLDYNADIEIRNINGNTPLQRSASIQASGLNTEQDNACLELLIKASGRFDLLTDEGQPVPVIARDNRINEMLRPLCDQARPLLDLCRRQIRRSLGQVYLPNVVRTLPVPSRMQDFLLLRDGKEMFLECLQESSGLESSTLNIQQGRARSGHYYQYIQSGNDLRNDTSPSEEGEIDSGSSSKENSADHLPDLESAIELLD</sequence>
<dbReference type="PROSITE" id="PS50225">
    <property type="entry name" value="SOCS"/>
    <property type="match status" value="1"/>
</dbReference>
<dbReference type="Gene3D" id="1.10.750.20">
    <property type="entry name" value="SOCS box"/>
    <property type="match status" value="1"/>
</dbReference>
<dbReference type="CDD" id="cd03716">
    <property type="entry name" value="SOCS_ASB_like"/>
    <property type="match status" value="1"/>
</dbReference>
<name>A0AAV3Z9A0_9GAST</name>
<evidence type="ECO:0000259" key="5">
    <source>
        <dbReference type="PROSITE" id="PS50225"/>
    </source>
</evidence>
<dbReference type="InterPro" id="IPR036770">
    <property type="entry name" value="Ankyrin_rpt-contain_sf"/>
</dbReference>
<evidence type="ECO:0000313" key="7">
    <source>
        <dbReference type="Proteomes" id="UP000735302"/>
    </source>
</evidence>
<keyword evidence="1" id="KW-0677">Repeat</keyword>
<feature type="domain" description="SOCS box" evidence="5">
    <location>
        <begin position="240"/>
        <end position="284"/>
    </location>
</feature>
<dbReference type="PROSITE" id="PS50297">
    <property type="entry name" value="ANK_REP_REGION"/>
    <property type="match status" value="3"/>
</dbReference>
<evidence type="ECO:0000256" key="2">
    <source>
        <dbReference type="ARBA" id="ARBA00023043"/>
    </source>
</evidence>
<feature type="repeat" description="ANK" evidence="3">
    <location>
        <begin position="110"/>
        <end position="142"/>
    </location>
</feature>
<dbReference type="GO" id="GO:0035556">
    <property type="term" value="P:intracellular signal transduction"/>
    <property type="evidence" value="ECO:0007669"/>
    <property type="project" value="InterPro"/>
</dbReference>
<dbReference type="PROSITE" id="PS50088">
    <property type="entry name" value="ANK_REPEAT"/>
    <property type="match status" value="3"/>
</dbReference>
<keyword evidence="7" id="KW-1185">Reference proteome</keyword>
<comment type="caution">
    <text evidence="6">The sequence shown here is derived from an EMBL/GenBank/DDBJ whole genome shotgun (WGS) entry which is preliminary data.</text>
</comment>
<dbReference type="SMART" id="SM00253">
    <property type="entry name" value="SOCS"/>
    <property type="match status" value="1"/>
</dbReference>
<dbReference type="Proteomes" id="UP000735302">
    <property type="component" value="Unassembled WGS sequence"/>
</dbReference>
<dbReference type="InterPro" id="IPR002110">
    <property type="entry name" value="Ankyrin_rpt"/>
</dbReference>
<gene>
    <name evidence="6" type="ORF">PoB_001699400</name>
</gene>
<dbReference type="Pfam" id="PF07525">
    <property type="entry name" value="SOCS_box"/>
    <property type="match status" value="1"/>
</dbReference>